<proteinExistence type="predicted"/>
<keyword evidence="2" id="KW-1185">Reference proteome</keyword>
<gene>
    <name evidence="1" type="ORF">PYW08_000007</name>
</gene>
<evidence type="ECO:0000313" key="1">
    <source>
        <dbReference type="EMBL" id="KAJ8737412.1"/>
    </source>
</evidence>
<dbReference type="Proteomes" id="UP001231649">
    <property type="component" value="Chromosome 1"/>
</dbReference>
<name>A0ACC2R9Z2_9NEOP</name>
<sequence>MFKVESYVTPILLSYVDKYVRDFKPADAQVSLWGGGVALHNLVLKGDVLQQEVALPFTLVSGRIHELLIQVPWTKIMSEPIVVTIDTIECVLSLNPPSTPEETPSPSTSSNRKNQVVEAPPGYMQALVRRIVSNIALRVHHLIVKYVQDDIVLSLNVKHLAVNSAGPDWEPAFADIDQIHPLIRRLVRLDDLTLCLDQSDADGKIRFFQEPLLYRCQLDLRVLTRLLSATTRRATSLDVQLRSGKLAWSVSNDQLVLLLRLIKERPVVVSKLLPPLKLTPAPAPPRATSANSAEPTRSESWSEWAWSWLPSWADREVGVEETPPPATPLPISFNAYLDDVSIMFKVMEIDSQNRKRARVVLELCATHAALKSSVCNPTNMRVRFGAREVILRSDGKCVCGYVSYLTTRHEPTVFLRKGRRYEPMVPEPDTWTWPEHLLNDKVVDTAEAVDENASTTSVQSKRNSVVSEGDAGPSTAEKASSSQTKTQPETHQSEEQKPEVDELWTSLAPLVFLDYVHERSPPDQQTNPYENPPKDFEYSDWVEDCSMSIEVEPVDVRVCMGLIHRLLFMKDIFCEQIPKIADQPKRILTVEENEALNENLPLRRIKMSMRSLHLRVIPWNHSVAERPAVSALVLQVELPNSSAAVTEPLYPHRVCSAACQLPSDEGPLWQAARRHFTVTSNAMQVRLANSSGTETRPCARAEFTLVTHELLHKIFFVNRYSVNFAYHLKIKEMSICGSLARLEAAAEVVLSLVKQRNSVPLKYATLPKDALNDEDAVAIDVTLEDIGTRGYITKNVNTHFLSLNSAKVTAHHAPKRGDIKQAWLFSAPDVPSTTPYLRMAIQWCQEPMDNSFDFCGIWTEPLAISVDPLFISWLAYKPTLKSEASLAAALKTMTPSQIALRRRVTPPSSSGRGASRTSGICAELVHVRSRSQGSGSEPSERKEPKIPPIPKLDKTRETWMSAERLSNLHQRLRSMLINVELGLTLVYVTMSSASALDCATLRETMERHAAANHRVLGICLGRLNMQSNSMSQALWNQLCSDGPTYVKEKPTEDSFPWKITLADVSCYTLEVRAEYLPGVSHVLGQEQAGASQQLKSKLRIPKVATPRTVLELVTTTITVTVVTKTMKYKVFTRRERQKPGAAPSTEEKKAKYFKSGLDFKPTTLKEFVRGPAGRKTKRESIVSDKTPDSPPTTEAFEPEEITTKEGPVVSLGINLHADTPPVVIRLEHDQLASPPASSPLVVTIAVHVVAAAIHCFEHITSLLRRPLQITVSKNTFSATSVASSHKLFERSELEEVDTPTEVLSEPEELVAIFDSSAKYRKPMKTFFWFQWVVSRVTLVVASETVKLALAIDDVINSVDIQQEYNQFKIKLASASIKHFKKESDEEWTAGVMGGRVLEAREPSNAEDEAHFISVTITQAQIADLPPSWKDELHPKLLERSPGVDYMWEVFATLAPLEAVIQPNVIENIMNLAREMAPRAFCPLSTEIEQREMDWSWPYIYLNAGGIRVLVVGEQAGATGELDDTVIFSVGKISINPHPENPICRRAVNGDGGWLSAGGSFDGRQYEIVVSTVSVQSSRFTNMTRAEKAAAEAKNGTSGENPALKWSQKTETLEMTYILHPMELSCIFAPALFVGSTLTSGPAVELNLVSDCSLVVNVEQLVLLKKLTLDFLEAINEPRYHDEESTMLIVDDKYGACPYAIFIMPDADSPSETTLAENLAAASKGASVHHQEIGRMASDSGLETVSSKTRTSLDDISFKKSLSVVFVESPDPSDFLEVFVTVGVIELTLQVLDDGSDEVAALLPPHRPGVAPTDIPMASTDIPMAPMDLLRENVKSDKMRRRVDNEGFMTPNSSRSRSLTETVRRADGGRTNLDRAKVLLGGTVPLLQVTLFQPNIYYWKRKTQKTLQLSLFDVWLGLGQKDQPGGWYAVLLSTARGVPDPATDIPPALATFKMVTPVLAAMSTTSTSARGAMRLDVERPVQLDLSTDSLLRCKAIKTLLERSLAQPTKVSYEKEKPFLFKLKNDLVNQNVDTITIATGQMTVCGREGVVGWDSASLQVTASARPARLAARALVTALLAAAGPAGDRRHVVLQPLILGIEGEAFWEAWRRAEGEATAHAPTANISVEFDDITIDVRPAELAALSRLQKSLNELGKKRAGFTNFTDKRPRFDRTPSVKIIEQLTPTKLEEPTATQLKAQEILHELSEHTAPEWTYSDIDDADHFYKDDLRSGAFKILSGGQLPMAYQVMLNGDAVSWRYPHPRAITKVIAFPLPGQDKEISCVLELYNSMLGQWEPHTYFKLPIGEPRELPLYVEPPETVFAIMWRFRACVEPAPNPPPYEFHMKKFLPRHDLMADESHEAHSVKASSDVTAEQLSGVLRVDSYFAPRLLPRTTAVVRVATLNVHLHNSLPAFTSNATYMEGYYVSKPLMKTHRVFTLAARTTTAHALLGSPAGKLVVVDTNMFCDMVDCSTGTMEQIIEEFRLQSAISVKESVAAARCRMITTQINMVMQVPRLKTLQALAADWTTAYDQYILESSSSDSKVIDSTKKSRGEVAKVTAQMLEGRVALWVHNSCASTMRVGQEDTDEVVPLGPGTRLAYRWRSPTAEKKLRFALAGPSADWKWSPSIPFLAGTHRLRIETPGTENGKHFPGGSFLHVKVEESGASRYMHLSGRLVLANMLRTALLYKVRSHGADTPQWYTVSSGEILEETVGRSVVCSRDCEMVLKIKLRGHNTCWSGDIPLKECPKENVPWLVKVPAEGEPQFVSVWCRVVRGRADGRVLATLWPLYVLHSHLPLDTDVLITTESMTSNEGKDKKSQQAPQGTMPPIQQTTPGRGACTHLQAPGTTSSRHSLSFQYREIESPVTREAVPMHYGMTDTSVFDKRSPICNIEEVIKEIRQWVQRSGSKADTSWPYSVVRKHWEGEWLPASLQPRCDVTVRYNAVRAGGGCCLEIQLCPIVLLCNASPVPLTLRSYDAAPLCKLQAGTALSPPSAIIQKPFYMSVEMGRETFVSSQLQVSAEEPGRYGSPPAGHVALDHPANFAILCNQKVALMTLYYEIKEHINVLGVSSSYVLINRLSTDLMVTAMVVPDDIEEWIVLRPKTFKIVPPNKDASSTHGTPLCKFWLRGRWRGGNPAELRAYLCLSLTSSVFPTRLAVPIRLGQPPLRRAVALIDATIKSVPIVVTQMKQDNRWLVVVAPDPCPQFVVQNYTQHTLAVAQPLHEPDGASSSRTQAIPECIGIKWWCMVPPKMAVHYSTPAHCARFPPDAMPPPSMPSPILTFARGKDEGDLEWCAPVVTADGEQLLQYYGGLTIKLCVRTHPHSTLLELQDVDQNDISASDIRRRLMGALKKEEPPPKTATFQTLETASDTTLTDIAAIYELPMDLNTGGTMSATTTGRAKVDFAAKERRPQVQTSPLNGPDNATMIKNASPARFALENPDGSNADFDLEDEDDDSPDSERFRCVISGVVVQVSAAADVAPLLALHLDRTALRVQADAKQTKTTLSIADAQIDNLQYDTGQYDFAVVASTRAAALEGDRWPPLWNMFAERDTFATRGRSARLLLKLTNDKWVVVHNKYNEMTELEVRLGTLALYVEDAYVKALADLSHLLVPLGSQDSSLSEERAMQRPLRLRLLHVHPLDLTLTLHTAVRMYIALDQSPLRLSAFKLHDMMTSSERLTHALTVHYLSAAILGAGWVVGGLELLGAPGALAARLGGATGGVRGVASAAAAALLRSLSAWAGSLARNLDLLAGDEEHARRAAAARRRPPPNFVAGLMAGITNFAINILGAVGGLAHHPLVGVAVGETESGTAGLRRGLLGALTKPLSATADLVAYAGSGLLRQTGWDPVPEPRSLRLSLEARTSAGWQRDCVRWMFRLAELTALAGYEVLLENARLQLLLTHKFLVVAEPETERIVEMIDFRYCSLGQYEGEIIELVVLQKRQTKKEISEARIDDDEEYQISAAAMARVARYTGAEGGGPAEARVLSLLPAPGRSHALHAALAAALHHNADTHFPVL</sequence>
<accession>A0ACC2R9Z2</accession>
<evidence type="ECO:0000313" key="2">
    <source>
        <dbReference type="Proteomes" id="UP001231649"/>
    </source>
</evidence>
<reference evidence="1" key="1">
    <citation type="submission" date="2023-03" db="EMBL/GenBank/DDBJ databases">
        <title>Chromosome-level genomes of two armyworms, Mythimna separata and Mythimna loreyi, provide insights into the biosynthesis and reception of sex pheromones.</title>
        <authorList>
            <person name="Zhao H."/>
        </authorList>
    </citation>
    <scope>NUCLEOTIDE SEQUENCE</scope>
    <source>
        <strain evidence="1">BeijingLab</strain>
    </source>
</reference>
<organism evidence="1 2">
    <name type="scientific">Mythimna loreyi</name>
    <dbReference type="NCBI Taxonomy" id="667449"/>
    <lineage>
        <taxon>Eukaryota</taxon>
        <taxon>Metazoa</taxon>
        <taxon>Ecdysozoa</taxon>
        <taxon>Arthropoda</taxon>
        <taxon>Hexapoda</taxon>
        <taxon>Insecta</taxon>
        <taxon>Pterygota</taxon>
        <taxon>Neoptera</taxon>
        <taxon>Endopterygota</taxon>
        <taxon>Lepidoptera</taxon>
        <taxon>Glossata</taxon>
        <taxon>Ditrysia</taxon>
        <taxon>Noctuoidea</taxon>
        <taxon>Noctuidae</taxon>
        <taxon>Noctuinae</taxon>
        <taxon>Hadenini</taxon>
        <taxon>Mythimna</taxon>
    </lineage>
</organism>
<dbReference type="EMBL" id="CM056777">
    <property type="protein sequence ID" value="KAJ8737412.1"/>
    <property type="molecule type" value="Genomic_DNA"/>
</dbReference>
<protein>
    <submittedName>
        <fullName evidence="1">Uncharacterized protein</fullName>
    </submittedName>
</protein>
<comment type="caution">
    <text evidence="1">The sequence shown here is derived from an EMBL/GenBank/DDBJ whole genome shotgun (WGS) entry which is preliminary data.</text>
</comment>